<dbReference type="Gene3D" id="3.30.1060.10">
    <property type="entry name" value="Peptide methionine sulphoxide reductase MsrA"/>
    <property type="match status" value="1"/>
</dbReference>
<reference evidence="6 7" key="1">
    <citation type="submission" date="2020-01" db="EMBL/GenBank/DDBJ databases">
        <title>Muriicola jejuensis KCTC 22299.</title>
        <authorList>
            <person name="Wang G."/>
        </authorList>
    </citation>
    <scope>NUCLEOTIDE SEQUENCE [LARGE SCALE GENOMIC DNA]</scope>
    <source>
        <strain evidence="6 7">KCTC 22299</strain>
    </source>
</reference>
<dbReference type="InterPro" id="IPR036509">
    <property type="entry name" value="Met_Sox_Rdtase_MsrA_sf"/>
</dbReference>
<evidence type="ECO:0000256" key="3">
    <source>
        <dbReference type="ARBA" id="ARBA00047806"/>
    </source>
</evidence>
<dbReference type="InterPro" id="IPR002569">
    <property type="entry name" value="Met_Sox_Rdtase_MsrA_dom"/>
</dbReference>
<keyword evidence="2" id="KW-0560">Oxidoreductase</keyword>
<feature type="domain" description="Peptide methionine sulphoxide reductase MsrA" evidence="5">
    <location>
        <begin position="8"/>
        <end position="142"/>
    </location>
</feature>
<dbReference type="PANTHER" id="PTHR43774">
    <property type="entry name" value="PEPTIDE METHIONINE SULFOXIDE REDUCTASE"/>
    <property type="match status" value="1"/>
</dbReference>
<organism evidence="6 7">
    <name type="scientific">Muriicola jejuensis</name>
    <dbReference type="NCBI Taxonomy" id="504488"/>
    <lineage>
        <taxon>Bacteria</taxon>
        <taxon>Pseudomonadati</taxon>
        <taxon>Bacteroidota</taxon>
        <taxon>Flavobacteriia</taxon>
        <taxon>Flavobacteriales</taxon>
        <taxon>Flavobacteriaceae</taxon>
        <taxon>Muriicola</taxon>
    </lineage>
</organism>
<protein>
    <recommendedName>
        <fullName evidence="1">peptide-methionine (S)-S-oxide reductase</fullName>
        <ecNumber evidence="1">1.8.4.11</ecNumber>
    </recommendedName>
</protein>
<dbReference type="EC" id="1.8.4.11" evidence="1"/>
<dbReference type="RefSeq" id="WP_163692080.1">
    <property type="nucleotide sequence ID" value="NZ_FXTW01000001.1"/>
</dbReference>
<comment type="caution">
    <text evidence="6">The sequence shown here is derived from an EMBL/GenBank/DDBJ whole genome shotgun (WGS) entry which is preliminary data.</text>
</comment>
<evidence type="ECO:0000313" key="7">
    <source>
        <dbReference type="Proteomes" id="UP000468443"/>
    </source>
</evidence>
<dbReference type="SUPFAM" id="SSF55068">
    <property type="entry name" value="Peptide methionine sulfoxide reductase"/>
    <property type="match status" value="1"/>
</dbReference>
<evidence type="ECO:0000256" key="1">
    <source>
        <dbReference type="ARBA" id="ARBA00012502"/>
    </source>
</evidence>
<dbReference type="PANTHER" id="PTHR43774:SF1">
    <property type="entry name" value="PEPTIDE METHIONINE SULFOXIDE REDUCTASE MSRA 2"/>
    <property type="match status" value="1"/>
</dbReference>
<proteinExistence type="predicted"/>
<comment type="catalytic activity">
    <reaction evidence="3">
        <text>L-methionyl-[protein] + [thioredoxin]-disulfide + H2O = L-methionyl-(S)-S-oxide-[protein] + [thioredoxin]-dithiol</text>
        <dbReference type="Rhea" id="RHEA:14217"/>
        <dbReference type="Rhea" id="RHEA-COMP:10698"/>
        <dbReference type="Rhea" id="RHEA-COMP:10700"/>
        <dbReference type="Rhea" id="RHEA-COMP:12313"/>
        <dbReference type="Rhea" id="RHEA-COMP:12315"/>
        <dbReference type="ChEBI" id="CHEBI:15377"/>
        <dbReference type="ChEBI" id="CHEBI:16044"/>
        <dbReference type="ChEBI" id="CHEBI:29950"/>
        <dbReference type="ChEBI" id="CHEBI:44120"/>
        <dbReference type="ChEBI" id="CHEBI:50058"/>
        <dbReference type="EC" id="1.8.4.11"/>
    </reaction>
</comment>
<evidence type="ECO:0000259" key="5">
    <source>
        <dbReference type="Pfam" id="PF01625"/>
    </source>
</evidence>
<dbReference type="GO" id="GO:0008113">
    <property type="term" value="F:peptide-methionine (S)-S-oxide reductase activity"/>
    <property type="evidence" value="ECO:0007669"/>
    <property type="project" value="UniProtKB-EC"/>
</dbReference>
<gene>
    <name evidence="6" type="ORF">GWK09_05990</name>
</gene>
<evidence type="ECO:0000256" key="2">
    <source>
        <dbReference type="ARBA" id="ARBA00023002"/>
    </source>
</evidence>
<keyword evidence="7" id="KW-1185">Reference proteome</keyword>
<evidence type="ECO:0000313" key="6">
    <source>
        <dbReference type="EMBL" id="NER10057.1"/>
    </source>
</evidence>
<dbReference type="Proteomes" id="UP000468443">
    <property type="component" value="Unassembled WGS sequence"/>
</dbReference>
<accession>A0A6P0UAJ2</accession>
<dbReference type="Pfam" id="PF01625">
    <property type="entry name" value="PMSR"/>
    <property type="match status" value="1"/>
</dbReference>
<dbReference type="AlphaFoldDB" id="A0A6P0UAJ2"/>
<comment type="catalytic activity">
    <reaction evidence="4">
        <text>[thioredoxin]-disulfide + L-methionine + H2O = L-methionine (S)-S-oxide + [thioredoxin]-dithiol</text>
        <dbReference type="Rhea" id="RHEA:19993"/>
        <dbReference type="Rhea" id="RHEA-COMP:10698"/>
        <dbReference type="Rhea" id="RHEA-COMP:10700"/>
        <dbReference type="ChEBI" id="CHEBI:15377"/>
        <dbReference type="ChEBI" id="CHEBI:29950"/>
        <dbReference type="ChEBI" id="CHEBI:50058"/>
        <dbReference type="ChEBI" id="CHEBI:57844"/>
        <dbReference type="ChEBI" id="CHEBI:58772"/>
        <dbReference type="EC" id="1.8.4.11"/>
    </reaction>
</comment>
<name>A0A6P0UAJ2_9FLAO</name>
<evidence type="ECO:0000256" key="4">
    <source>
        <dbReference type="ARBA" id="ARBA00048782"/>
    </source>
</evidence>
<sequence>MKTMVQKIGLGGGCHWCTEAIFQSLRGVSNVQQGWIAALEAPTFSEAILLDFNPEQLPVNALLQIHLSTHSCTSSHGLRYKYRSAVYVFSAEQKAEAEKVIQALQEGYREKILTRVLLFREFKGNTENYLDYYRKDPAKPFCQNVITPKLRSLLRDHGKWVDTEKLSLPESGKE</sequence>
<dbReference type="EMBL" id="JAABOP010000001">
    <property type="protein sequence ID" value="NER10057.1"/>
    <property type="molecule type" value="Genomic_DNA"/>
</dbReference>